<feature type="compositionally biased region" description="Polar residues" evidence="1">
    <location>
        <begin position="240"/>
        <end position="268"/>
    </location>
</feature>
<dbReference type="SUPFAM" id="SSF47954">
    <property type="entry name" value="Cyclin-like"/>
    <property type="match status" value="1"/>
</dbReference>
<evidence type="ECO:0000256" key="1">
    <source>
        <dbReference type="SAM" id="MobiDB-lite"/>
    </source>
</evidence>
<dbReference type="VEuPathDB" id="TriTrypDB:BSAL_59785"/>
<dbReference type="PANTHER" id="PTHR15615:SF108">
    <property type="entry name" value="PROTEIN CNPPD1"/>
    <property type="match status" value="1"/>
</dbReference>
<keyword evidence="3" id="KW-1185">Reference proteome</keyword>
<name>A0A0S4IVQ9_BODSA</name>
<dbReference type="Gene3D" id="1.10.472.10">
    <property type="entry name" value="Cyclin-like"/>
    <property type="match status" value="1"/>
</dbReference>
<reference evidence="3" key="1">
    <citation type="submission" date="2015-09" db="EMBL/GenBank/DDBJ databases">
        <authorList>
            <consortium name="Pathogen Informatics"/>
        </authorList>
    </citation>
    <scope>NUCLEOTIDE SEQUENCE [LARGE SCALE GENOMIC DNA]</scope>
    <source>
        <strain evidence="3">Lake Konstanz</strain>
    </source>
</reference>
<dbReference type="EMBL" id="CYKH01000252">
    <property type="protein sequence ID" value="CUF16635.1"/>
    <property type="molecule type" value="Genomic_DNA"/>
</dbReference>
<dbReference type="InterPro" id="IPR036915">
    <property type="entry name" value="Cyclin-like_sf"/>
</dbReference>
<dbReference type="Pfam" id="PF08613">
    <property type="entry name" value="Cyclin"/>
    <property type="match status" value="1"/>
</dbReference>
<sequence length="434" mass="47284">MTSVYSPPDAAMTEGVIDFLEQLSAANTTSNSVRSPFHSTHTPPMTIRLYCERIVKYSKCTPEAFVVGMLLLCKFTVFSGHPITVFNVHRMLITSTLIAAKMRDDEYYANTYYARIGGITADELNALEVHFLTTLSWDMWIGEDEFECSVAMLLTVRDAVVSGAPSLAQEVWTNWLQTYEQQTTARHSRVTKILAQDMEKEAAFARSPLTPGSPDEFVAVRRRGQQVMSSAAYRARGSRGSVQTQDGSVFPNAPSQQSLGHCESTTSVDAKLIAQGQNDSSRDTSGSLGPTEQSPRELGTFGAAPPSKSSWANVVARSSTAGTETYVSPHTPTSQNDSGHSSQQATPTRIMARQRFNGTTSANNTNNNSAKNTPTSIRRHLDPLQSSRPQAPMIHNGSAPTVSLAPTPDVSAANTPSKGGNKKRPKPEHYQDYR</sequence>
<feature type="region of interest" description="Disordered" evidence="1">
    <location>
        <begin position="358"/>
        <end position="377"/>
    </location>
</feature>
<dbReference type="AlphaFoldDB" id="A0A0S4IVQ9"/>
<accession>A0A0S4IVQ9</accession>
<feature type="compositionally biased region" description="Polar residues" evidence="1">
    <location>
        <begin position="275"/>
        <end position="293"/>
    </location>
</feature>
<feature type="region of interest" description="Disordered" evidence="1">
    <location>
        <begin position="385"/>
        <end position="434"/>
    </location>
</feature>
<evidence type="ECO:0000313" key="3">
    <source>
        <dbReference type="Proteomes" id="UP000051952"/>
    </source>
</evidence>
<dbReference type="OrthoDB" id="337735at2759"/>
<proteinExistence type="predicted"/>
<organism evidence="2 3">
    <name type="scientific">Bodo saltans</name>
    <name type="common">Flagellated protozoan</name>
    <dbReference type="NCBI Taxonomy" id="75058"/>
    <lineage>
        <taxon>Eukaryota</taxon>
        <taxon>Discoba</taxon>
        <taxon>Euglenozoa</taxon>
        <taxon>Kinetoplastea</taxon>
        <taxon>Metakinetoplastina</taxon>
        <taxon>Eubodonida</taxon>
        <taxon>Bodonidae</taxon>
        <taxon>Bodo</taxon>
    </lineage>
</organism>
<dbReference type="GO" id="GO:0019901">
    <property type="term" value="F:protein kinase binding"/>
    <property type="evidence" value="ECO:0007669"/>
    <property type="project" value="InterPro"/>
</dbReference>
<gene>
    <name evidence="2" type="ORF">BSAL_59785</name>
</gene>
<feature type="compositionally biased region" description="Low complexity" evidence="1">
    <location>
        <begin position="358"/>
        <end position="376"/>
    </location>
</feature>
<protein>
    <submittedName>
        <fullName evidence="2">CYC2-like cyclin, putative</fullName>
    </submittedName>
</protein>
<feature type="region of interest" description="Disordered" evidence="1">
    <location>
        <begin position="231"/>
        <end position="346"/>
    </location>
</feature>
<evidence type="ECO:0000313" key="2">
    <source>
        <dbReference type="EMBL" id="CUF16635.1"/>
    </source>
</evidence>
<dbReference type="PANTHER" id="PTHR15615">
    <property type="match status" value="1"/>
</dbReference>
<dbReference type="InterPro" id="IPR013922">
    <property type="entry name" value="Cyclin_PHO80-like"/>
</dbReference>
<dbReference type="CDD" id="cd20558">
    <property type="entry name" value="CYCLIN_ScPCL7-like"/>
    <property type="match status" value="1"/>
</dbReference>
<dbReference type="Proteomes" id="UP000051952">
    <property type="component" value="Unassembled WGS sequence"/>
</dbReference>
<feature type="compositionally biased region" description="Polar residues" evidence="1">
    <location>
        <begin position="307"/>
        <end position="346"/>
    </location>
</feature>